<dbReference type="AlphaFoldDB" id="A0A810Q0Y6"/>
<organism evidence="2 3">
    <name type="scientific">Vescimonas coprocola</name>
    <dbReference type="NCBI Taxonomy" id="2714355"/>
    <lineage>
        <taxon>Bacteria</taxon>
        <taxon>Bacillati</taxon>
        <taxon>Bacillota</taxon>
        <taxon>Clostridia</taxon>
        <taxon>Eubacteriales</taxon>
        <taxon>Oscillospiraceae</taxon>
        <taxon>Vescimonas</taxon>
    </lineage>
</organism>
<dbReference type="Gene3D" id="3.30.110.40">
    <property type="entry name" value="TusA-like domain"/>
    <property type="match status" value="1"/>
</dbReference>
<evidence type="ECO:0000313" key="2">
    <source>
        <dbReference type="EMBL" id="BCK81998.1"/>
    </source>
</evidence>
<name>A0A810Q0Y6_9FIRM</name>
<dbReference type="InterPro" id="IPR019870">
    <property type="entry name" value="Se_metab_YedF"/>
</dbReference>
<reference evidence="2" key="1">
    <citation type="submission" date="2020-09" db="EMBL/GenBank/DDBJ databases">
        <title>New species isolated from human feces.</title>
        <authorList>
            <person name="Kitahara M."/>
            <person name="Shigeno Y."/>
            <person name="Shime M."/>
            <person name="Matsumoto Y."/>
            <person name="Nakamura S."/>
            <person name="Motooka D."/>
            <person name="Fukuoka S."/>
            <person name="Nishikawa H."/>
            <person name="Benno Y."/>
        </authorList>
    </citation>
    <scope>NUCLEOTIDE SEQUENCE</scope>
    <source>
        <strain evidence="2">MM50</strain>
    </source>
</reference>
<dbReference type="Pfam" id="PF01206">
    <property type="entry name" value="TusA"/>
    <property type="match status" value="1"/>
</dbReference>
<evidence type="ECO:0000259" key="1">
    <source>
        <dbReference type="Pfam" id="PF01206"/>
    </source>
</evidence>
<protein>
    <recommendedName>
        <fullName evidence="1">UPF0033 domain-containing protein</fullName>
    </recommendedName>
</protein>
<dbReference type="InterPro" id="IPR036868">
    <property type="entry name" value="TusA-like_sf"/>
</dbReference>
<evidence type="ECO:0000313" key="3">
    <source>
        <dbReference type="Proteomes" id="UP000681035"/>
    </source>
</evidence>
<feature type="domain" description="UPF0033" evidence="1">
    <location>
        <begin position="6"/>
        <end position="71"/>
    </location>
</feature>
<dbReference type="InterPro" id="IPR027396">
    <property type="entry name" value="DsrEFH-like"/>
</dbReference>
<proteinExistence type="predicted"/>
<sequence>MSKILVNAVGDACPIPVTKTIHALSGMTEAGTVEVHVDNETAVQNLNRLATGKGLKFSAEKREEKLFVVTLTVDDPAAVSGTAPEEAACTPDNRDNTVVVIGTSCLGSGDDTLGATLMKGFLYALSQQEHLPRTILFYNGGAKITTEGSVSIEDLKNMEAQGVEIRTCGTCLNYYGLTDKLAVGSVTNMYDIVETMTSAGKVIRP</sequence>
<dbReference type="RefSeq" id="WP_213540623.1">
    <property type="nucleotide sequence ID" value="NZ_AP023418.1"/>
</dbReference>
<dbReference type="Proteomes" id="UP000681035">
    <property type="component" value="Chromosome"/>
</dbReference>
<dbReference type="Gene3D" id="3.40.1260.10">
    <property type="entry name" value="DsrEFH-like"/>
    <property type="match status" value="1"/>
</dbReference>
<dbReference type="NCBIfam" id="TIGR03527">
    <property type="entry name" value="selenium_YedF"/>
    <property type="match status" value="1"/>
</dbReference>
<dbReference type="EMBL" id="AP023418">
    <property type="protein sequence ID" value="BCK81998.1"/>
    <property type="molecule type" value="Genomic_DNA"/>
</dbReference>
<gene>
    <name evidence="2" type="ORF">MM50RIKEN_17610</name>
</gene>
<keyword evidence="3" id="KW-1185">Reference proteome</keyword>
<dbReference type="SUPFAM" id="SSF64307">
    <property type="entry name" value="SirA-like"/>
    <property type="match status" value="1"/>
</dbReference>
<dbReference type="SUPFAM" id="SSF75169">
    <property type="entry name" value="DsrEFH-like"/>
    <property type="match status" value="1"/>
</dbReference>
<dbReference type="KEGG" id="vcop:MM50RIKEN_17610"/>
<dbReference type="InterPro" id="IPR001455">
    <property type="entry name" value="TusA-like"/>
</dbReference>
<accession>A0A810Q0Y6</accession>